<dbReference type="AlphaFoldDB" id="A0AAW2QEM0"/>
<dbReference type="EMBL" id="JACGWJ010000015">
    <property type="protein sequence ID" value="KAL0366238.1"/>
    <property type="molecule type" value="Genomic_DNA"/>
</dbReference>
<feature type="compositionally biased region" description="Basic and acidic residues" evidence="1">
    <location>
        <begin position="148"/>
        <end position="168"/>
    </location>
</feature>
<proteinExistence type="predicted"/>
<reference evidence="2" key="1">
    <citation type="submission" date="2020-06" db="EMBL/GenBank/DDBJ databases">
        <authorList>
            <person name="Li T."/>
            <person name="Hu X."/>
            <person name="Zhang T."/>
            <person name="Song X."/>
            <person name="Zhang H."/>
            <person name="Dai N."/>
            <person name="Sheng W."/>
            <person name="Hou X."/>
            <person name="Wei L."/>
        </authorList>
    </citation>
    <scope>NUCLEOTIDE SEQUENCE</scope>
    <source>
        <strain evidence="2">G02</strain>
        <tissue evidence="2">Leaf</tissue>
    </source>
</reference>
<gene>
    <name evidence="2" type="ORF">Sradi_3513900</name>
</gene>
<accession>A0AAW2QEM0</accession>
<dbReference type="InterPro" id="IPR021109">
    <property type="entry name" value="Peptidase_aspartic_dom_sf"/>
</dbReference>
<organism evidence="2">
    <name type="scientific">Sesamum radiatum</name>
    <name type="common">Black benniseed</name>
    <dbReference type="NCBI Taxonomy" id="300843"/>
    <lineage>
        <taxon>Eukaryota</taxon>
        <taxon>Viridiplantae</taxon>
        <taxon>Streptophyta</taxon>
        <taxon>Embryophyta</taxon>
        <taxon>Tracheophyta</taxon>
        <taxon>Spermatophyta</taxon>
        <taxon>Magnoliopsida</taxon>
        <taxon>eudicotyledons</taxon>
        <taxon>Gunneridae</taxon>
        <taxon>Pentapetalae</taxon>
        <taxon>asterids</taxon>
        <taxon>lamiids</taxon>
        <taxon>Lamiales</taxon>
        <taxon>Pedaliaceae</taxon>
        <taxon>Sesamum</taxon>
    </lineage>
</organism>
<evidence type="ECO:0000256" key="1">
    <source>
        <dbReference type="SAM" id="MobiDB-lite"/>
    </source>
</evidence>
<dbReference type="PANTHER" id="PTHR33240:SF15">
    <property type="entry name" value="GAG-PRO-LIKE PROTEIN"/>
    <property type="match status" value="1"/>
</dbReference>
<dbReference type="Gene3D" id="2.40.70.10">
    <property type="entry name" value="Acid Proteases"/>
    <property type="match status" value="1"/>
</dbReference>
<dbReference type="CDD" id="cd00303">
    <property type="entry name" value="retropepsin_like"/>
    <property type="match status" value="1"/>
</dbReference>
<name>A0AAW2QEM0_SESRA</name>
<feature type="region of interest" description="Disordered" evidence="1">
    <location>
        <begin position="328"/>
        <end position="374"/>
    </location>
</feature>
<sequence>MPKTTMKKLGITSEDLSRSRLTIQGFDQGTQRAIGMTRLDLTVGELKAITLFHIIDARTSYNLLLGRPWLHENGVVPSTLHQCFKYIKNGEIIKVDADMKPFTEAESYFADAKLYLDPDNMQEVLPSRFPVGYPSEEVHAKATPIENNNKKLSETAKDEAPTNEKHEVKKPPYSPVFLYVARSNNKEKKNQPKDHIPLPFKEGKQLKDAKVSYLQEIKAELVTPITGYDFSAPSRLNELNPELTGEKIYGLTKAQHKLRKQGFRVDQPCLGLGFIPDEPIKIRTRKEAKYATVQYISANKGKDDKNQKPNDNCVSVFKRLDNPTTRASVFERLGGASEDTSSNTRRRERGSVFDRLGKGHAQQLRKKGRYDETNEHIKNDMSETLHYPDPKGARLHF</sequence>
<reference evidence="2" key="2">
    <citation type="journal article" date="2024" name="Plant">
        <title>Genomic evolution and insights into agronomic trait innovations of Sesamum species.</title>
        <authorList>
            <person name="Miao H."/>
            <person name="Wang L."/>
            <person name="Qu L."/>
            <person name="Liu H."/>
            <person name="Sun Y."/>
            <person name="Le M."/>
            <person name="Wang Q."/>
            <person name="Wei S."/>
            <person name="Zheng Y."/>
            <person name="Lin W."/>
            <person name="Duan Y."/>
            <person name="Cao H."/>
            <person name="Xiong S."/>
            <person name="Wang X."/>
            <person name="Wei L."/>
            <person name="Li C."/>
            <person name="Ma Q."/>
            <person name="Ju M."/>
            <person name="Zhao R."/>
            <person name="Li G."/>
            <person name="Mu C."/>
            <person name="Tian Q."/>
            <person name="Mei H."/>
            <person name="Zhang T."/>
            <person name="Gao T."/>
            <person name="Zhang H."/>
        </authorList>
    </citation>
    <scope>NUCLEOTIDE SEQUENCE</scope>
    <source>
        <strain evidence="2">G02</strain>
    </source>
</reference>
<protein>
    <submittedName>
        <fullName evidence="2">Uncharacterized protein</fullName>
    </submittedName>
</protein>
<evidence type="ECO:0000313" key="2">
    <source>
        <dbReference type="EMBL" id="KAL0366238.1"/>
    </source>
</evidence>
<comment type="caution">
    <text evidence="2">The sequence shown here is derived from an EMBL/GenBank/DDBJ whole genome shotgun (WGS) entry which is preliminary data.</text>
</comment>
<dbReference type="PANTHER" id="PTHR33240">
    <property type="entry name" value="OS08G0508500 PROTEIN"/>
    <property type="match status" value="1"/>
</dbReference>
<feature type="region of interest" description="Disordered" evidence="1">
    <location>
        <begin position="141"/>
        <end position="168"/>
    </location>
</feature>